<evidence type="ECO:0000313" key="4">
    <source>
        <dbReference type="Proteomes" id="UP000297454"/>
    </source>
</evidence>
<dbReference type="InterPro" id="IPR027417">
    <property type="entry name" value="P-loop_NTPase"/>
</dbReference>
<dbReference type="AlphaFoldDB" id="A0A4R9C0T9"/>
<organism evidence="3 4">
    <name type="scientific">Helcococcus ovis</name>
    <dbReference type="NCBI Taxonomy" id="72026"/>
    <lineage>
        <taxon>Bacteria</taxon>
        <taxon>Bacillati</taxon>
        <taxon>Bacillota</taxon>
        <taxon>Tissierellia</taxon>
        <taxon>Tissierellales</taxon>
        <taxon>Peptoniphilaceae</taxon>
        <taxon>Helcococcus</taxon>
    </lineage>
</organism>
<accession>A0A4R9C0T9</accession>
<dbReference type="Proteomes" id="UP000297454">
    <property type="component" value="Unassembled WGS sequence"/>
</dbReference>
<dbReference type="InterPro" id="IPR001482">
    <property type="entry name" value="T2SS/T4SS_dom"/>
</dbReference>
<dbReference type="InterPro" id="IPR050921">
    <property type="entry name" value="T4SS_GSP_E_ATPase"/>
</dbReference>
<name>A0A4R9C0T9_9FIRM</name>
<reference evidence="3 4" key="1">
    <citation type="submission" date="2019-01" db="EMBL/GenBank/DDBJ databases">
        <title>Draft Genome Sequences of Helcococcus ovis Strains Isolated from the Uterus and Vagina of Dairy Cows with Metritis.</title>
        <authorList>
            <person name="Cunha F."/>
            <person name="Jeon S.J."/>
            <person name="Kutzer P."/>
            <person name="Galvao K.N."/>
        </authorList>
    </citation>
    <scope>NUCLEOTIDE SEQUENCE [LARGE SCALE GENOMIC DNA]</scope>
    <source>
        <strain evidence="3 4">KG-37</strain>
    </source>
</reference>
<protein>
    <submittedName>
        <fullName evidence="3">CpaF family protein</fullName>
    </submittedName>
</protein>
<dbReference type="Gene3D" id="3.30.450.380">
    <property type="match status" value="1"/>
</dbReference>
<comment type="similarity">
    <text evidence="1">Belongs to the GSP E family.</text>
</comment>
<dbReference type="SUPFAM" id="SSF52540">
    <property type="entry name" value="P-loop containing nucleoside triphosphate hydrolases"/>
    <property type="match status" value="1"/>
</dbReference>
<dbReference type="EMBL" id="SCFR01000017">
    <property type="protein sequence ID" value="TFF65672.1"/>
    <property type="molecule type" value="Genomic_DNA"/>
</dbReference>
<dbReference type="CDD" id="cd01130">
    <property type="entry name" value="VirB11-like_ATPase"/>
    <property type="match status" value="1"/>
</dbReference>
<feature type="domain" description="Bacterial type II secretion system protein E" evidence="2">
    <location>
        <begin position="99"/>
        <end position="378"/>
    </location>
</feature>
<proteinExistence type="inferred from homology"/>
<dbReference type="Gene3D" id="3.40.50.300">
    <property type="entry name" value="P-loop containing nucleotide triphosphate hydrolases"/>
    <property type="match status" value="1"/>
</dbReference>
<comment type="caution">
    <text evidence="3">The sequence shown here is derived from an EMBL/GenBank/DDBJ whole genome shotgun (WGS) entry which is preliminary data.</text>
</comment>
<evidence type="ECO:0000313" key="3">
    <source>
        <dbReference type="EMBL" id="TFF65672.1"/>
    </source>
</evidence>
<sequence>MPSLQERLEQARRVSKSDVNSLRRLNSNTQDIYLDEYVDFKNNVHKEILSRITLGSIINADDKQEILENIKDISDLLGENIPNTIRKKLIEQIYDETIGLGPLEVLLKDDSISEIMVNGPDQIYVERKGKLELTPIKFRDNNHVLNIIDRIISPIGRRCDESTPMVDARLQDGSRVNAIIPPVSLVGPSITIRKFSKTPLAIADLIKYNSLSYQMASFLEACVIGKANIMVFGGTGSGKTTLLNTLSGFIPENERIVTIEDAAELQLKQPHTITLESRPENVEGTGAITIRDLVKNSLRMRPDRIVVGEVRAGEALDMLQAMNTGHDGSLTTAHANTTRDLLSRLETMVLMAGMGLPSRAIREQISSAFHIIVHQSRLRDGSRKIMKISEILGMESDTIILQDIFVFNQDGYDTNGNIKGKFVSTGIRPKILERLADEGVVINDDWFKV</sequence>
<evidence type="ECO:0000256" key="1">
    <source>
        <dbReference type="ARBA" id="ARBA00006611"/>
    </source>
</evidence>
<gene>
    <name evidence="3" type="ORF">EQF91_05390</name>
</gene>
<dbReference type="RefSeq" id="WP_134768856.1">
    <property type="nucleotide sequence ID" value="NZ_JBFNFK010000023.1"/>
</dbReference>
<dbReference type="GO" id="GO:0016887">
    <property type="term" value="F:ATP hydrolysis activity"/>
    <property type="evidence" value="ECO:0007669"/>
    <property type="project" value="InterPro"/>
</dbReference>
<dbReference type="PANTHER" id="PTHR30486:SF15">
    <property type="entry name" value="TYPE II_IV SECRETION SYSTEM ATPASE"/>
    <property type="match status" value="1"/>
</dbReference>
<dbReference type="Pfam" id="PF00437">
    <property type="entry name" value="T2SSE"/>
    <property type="match status" value="1"/>
</dbReference>
<dbReference type="PANTHER" id="PTHR30486">
    <property type="entry name" value="TWITCHING MOTILITY PROTEIN PILT"/>
    <property type="match status" value="1"/>
</dbReference>
<evidence type="ECO:0000259" key="2">
    <source>
        <dbReference type="Pfam" id="PF00437"/>
    </source>
</evidence>
<keyword evidence="4" id="KW-1185">Reference proteome</keyword>